<evidence type="ECO:0000313" key="2">
    <source>
        <dbReference type="Proteomes" id="UP001139104"/>
    </source>
</evidence>
<name>A0ABS9Z7Z4_9HYPH</name>
<keyword evidence="2" id="KW-1185">Reference proteome</keyword>
<accession>A0ABS9Z7Z4</accession>
<dbReference type="RefSeq" id="WP_243067683.1">
    <property type="nucleotide sequence ID" value="NZ_JAIVFK010000016.1"/>
</dbReference>
<evidence type="ECO:0000313" key="1">
    <source>
        <dbReference type="EMBL" id="MCI4683748.1"/>
    </source>
</evidence>
<protein>
    <submittedName>
        <fullName evidence="1">ABC transporter substrate-binding protein</fullName>
    </submittedName>
</protein>
<gene>
    <name evidence="1" type="ORF">K2U94_13410</name>
</gene>
<dbReference type="Proteomes" id="UP001139104">
    <property type="component" value="Unassembled WGS sequence"/>
</dbReference>
<dbReference type="Gene3D" id="3.40.190.10">
    <property type="entry name" value="Periplasmic binding protein-like II"/>
    <property type="match status" value="2"/>
</dbReference>
<dbReference type="EMBL" id="JAIVFP010000001">
    <property type="protein sequence ID" value="MCI4683748.1"/>
    <property type="molecule type" value="Genomic_DNA"/>
</dbReference>
<organism evidence="1 2">
    <name type="scientific">Candidatus Rhodoblastus alkanivorans</name>
    <dbReference type="NCBI Taxonomy" id="2954117"/>
    <lineage>
        <taxon>Bacteria</taxon>
        <taxon>Pseudomonadati</taxon>
        <taxon>Pseudomonadota</taxon>
        <taxon>Alphaproteobacteria</taxon>
        <taxon>Hyphomicrobiales</taxon>
        <taxon>Rhodoblastaceae</taxon>
        <taxon>Rhodoblastus</taxon>
    </lineage>
</organism>
<proteinExistence type="predicted"/>
<sequence length="373" mass="39982">MTRPLRIGYMPLTDAGLLFVAAAKGFDHEEGLVFDLRPETSWANLRDKLALGIYDAAHMLAPVVIASTLGLEGFAAPMIGAVALGLDGNAISVAPPLADCMREKAKGDFADPAVTARALAAVVAERRNKVLPNLRFAHVFPYSTHHYQLKLWMRLGGVDLEGVRMTVTPPPLMGESLRGGFVNGFCVGEPWNSLARDAGEAEILHPCRALTPDCPEKVLAFRADAAGQEKELPRAAARAVRRAALWGESPENKKEFCFLVAEGLGGGVTPAMVATVLGRDGRSAPWLRLDADSTALSGMQALWLYVLIAANRQSPVSEEFAGRAREAFWPQDGAPPAPSAPAFFDGPFAEADWRDVLAALSEPQRGDPTESAF</sequence>
<dbReference type="PANTHER" id="PTHR30024">
    <property type="entry name" value="ALIPHATIC SULFONATES-BINDING PROTEIN-RELATED"/>
    <property type="match status" value="1"/>
</dbReference>
<dbReference type="PANTHER" id="PTHR30024:SF43">
    <property type="entry name" value="BLL4572 PROTEIN"/>
    <property type="match status" value="1"/>
</dbReference>
<dbReference type="SUPFAM" id="SSF53850">
    <property type="entry name" value="Periplasmic binding protein-like II"/>
    <property type="match status" value="1"/>
</dbReference>
<reference evidence="1" key="1">
    <citation type="journal article" date="2022" name="ISME J.">
        <title>Identification of active gaseous-alkane degraders at natural gas seeps.</title>
        <authorList>
            <person name="Farhan Ul Haque M."/>
            <person name="Hernandez M."/>
            <person name="Crombie A.T."/>
            <person name="Murrell J.C."/>
        </authorList>
    </citation>
    <scope>NUCLEOTIDE SEQUENCE</scope>
    <source>
        <strain evidence="1">PC2</strain>
    </source>
</reference>
<comment type="caution">
    <text evidence="1">The sequence shown here is derived from an EMBL/GenBank/DDBJ whole genome shotgun (WGS) entry which is preliminary data.</text>
</comment>
<dbReference type="Pfam" id="PF13379">
    <property type="entry name" value="NMT1_2"/>
    <property type="match status" value="1"/>
</dbReference>